<dbReference type="Proteomes" id="UP000070444">
    <property type="component" value="Unassembled WGS sequence"/>
</dbReference>
<dbReference type="Pfam" id="PF24817">
    <property type="entry name" value="WD40_WDHD1_1st"/>
    <property type="match status" value="1"/>
</dbReference>
<dbReference type="GO" id="GO:0000278">
    <property type="term" value="P:mitotic cell cycle"/>
    <property type="evidence" value="ECO:0007669"/>
    <property type="project" value="TreeGrafter"/>
</dbReference>
<dbReference type="Pfam" id="PF12341">
    <property type="entry name" value="Mcl1_mid"/>
    <property type="match status" value="1"/>
</dbReference>
<dbReference type="PANTHER" id="PTHR19932:SF10">
    <property type="entry name" value="WD REPEAT AND HMG-BOX DNA-BINDING PROTEIN 1"/>
    <property type="match status" value="1"/>
</dbReference>
<dbReference type="OrthoDB" id="427368at2759"/>
<protein>
    <submittedName>
        <fullName evidence="3">WD40 repeat-like protein</fullName>
    </submittedName>
</protein>
<feature type="domain" description="WDHD1 first WD40" evidence="2">
    <location>
        <begin position="13"/>
        <end position="299"/>
    </location>
</feature>
<dbReference type="InterPro" id="IPR001680">
    <property type="entry name" value="WD40_rpt"/>
</dbReference>
<dbReference type="InterPro" id="IPR057646">
    <property type="entry name" value="WD40_WDHD1_1st"/>
</dbReference>
<dbReference type="AlphaFoldDB" id="A0A137P3S9"/>
<dbReference type="SMART" id="SM00320">
    <property type="entry name" value="WD40"/>
    <property type="match status" value="3"/>
</dbReference>
<accession>A0A137P3S9</accession>
<reference evidence="3 4" key="1">
    <citation type="journal article" date="2015" name="Genome Biol. Evol.">
        <title>Phylogenomic analyses indicate that early fungi evolved digesting cell walls of algal ancestors of land plants.</title>
        <authorList>
            <person name="Chang Y."/>
            <person name="Wang S."/>
            <person name="Sekimoto S."/>
            <person name="Aerts A.L."/>
            <person name="Choi C."/>
            <person name="Clum A."/>
            <person name="LaButti K.M."/>
            <person name="Lindquist E.A."/>
            <person name="Yee Ngan C."/>
            <person name="Ohm R.A."/>
            <person name="Salamov A.A."/>
            <person name="Grigoriev I.V."/>
            <person name="Spatafora J.W."/>
            <person name="Berbee M.L."/>
        </authorList>
    </citation>
    <scope>NUCLEOTIDE SEQUENCE [LARGE SCALE GENOMIC DNA]</scope>
    <source>
        <strain evidence="3 4">NRRL 28638</strain>
    </source>
</reference>
<dbReference type="OMA" id="HASWARI"/>
<dbReference type="InterPro" id="IPR015943">
    <property type="entry name" value="WD40/YVTN_repeat-like_dom_sf"/>
</dbReference>
<keyword evidence="4" id="KW-1185">Reference proteome</keyword>
<feature type="domain" description="WDHD1/CFT4 second beta-propeller" evidence="1">
    <location>
        <begin position="382"/>
        <end position="617"/>
    </location>
</feature>
<dbReference type="GO" id="GO:0003682">
    <property type="term" value="F:chromatin binding"/>
    <property type="evidence" value="ECO:0007669"/>
    <property type="project" value="TreeGrafter"/>
</dbReference>
<evidence type="ECO:0000313" key="4">
    <source>
        <dbReference type="Proteomes" id="UP000070444"/>
    </source>
</evidence>
<evidence type="ECO:0000313" key="3">
    <source>
        <dbReference type="EMBL" id="KXN69599.1"/>
    </source>
</evidence>
<dbReference type="InterPro" id="IPR036322">
    <property type="entry name" value="WD40_repeat_dom_sf"/>
</dbReference>
<dbReference type="InterPro" id="IPR022100">
    <property type="entry name" value="WDHD1/CFT4_beta-prop_2nd"/>
</dbReference>
<proteinExistence type="predicted"/>
<dbReference type="Gene3D" id="2.130.10.10">
    <property type="entry name" value="YVTN repeat-like/Quinoprotein amine dehydrogenase"/>
    <property type="match status" value="1"/>
</dbReference>
<dbReference type="GO" id="GO:0006281">
    <property type="term" value="P:DNA repair"/>
    <property type="evidence" value="ECO:0007669"/>
    <property type="project" value="TreeGrafter"/>
</dbReference>
<dbReference type="STRING" id="796925.A0A137P3S9"/>
<dbReference type="GO" id="GO:0043596">
    <property type="term" value="C:nuclear replication fork"/>
    <property type="evidence" value="ECO:0007669"/>
    <property type="project" value="TreeGrafter"/>
</dbReference>
<dbReference type="GO" id="GO:0006261">
    <property type="term" value="P:DNA-templated DNA replication"/>
    <property type="evidence" value="ECO:0007669"/>
    <property type="project" value="TreeGrafter"/>
</dbReference>
<dbReference type="EMBL" id="KQ964529">
    <property type="protein sequence ID" value="KXN69599.1"/>
    <property type="molecule type" value="Genomic_DNA"/>
</dbReference>
<organism evidence="3 4">
    <name type="scientific">Conidiobolus coronatus (strain ATCC 28846 / CBS 209.66 / NRRL 28638)</name>
    <name type="common">Delacroixia coronata</name>
    <dbReference type="NCBI Taxonomy" id="796925"/>
    <lineage>
        <taxon>Eukaryota</taxon>
        <taxon>Fungi</taxon>
        <taxon>Fungi incertae sedis</taxon>
        <taxon>Zoopagomycota</taxon>
        <taxon>Entomophthoromycotina</taxon>
        <taxon>Entomophthoromycetes</taxon>
        <taxon>Entomophthorales</taxon>
        <taxon>Ancylistaceae</taxon>
        <taxon>Conidiobolus</taxon>
    </lineage>
</organism>
<name>A0A137P3S9_CONC2</name>
<evidence type="ECO:0000259" key="1">
    <source>
        <dbReference type="Pfam" id="PF12341"/>
    </source>
</evidence>
<evidence type="ECO:0000259" key="2">
    <source>
        <dbReference type="Pfam" id="PF24817"/>
    </source>
</evidence>
<sequence length="798" mass="89933">MTQPRSKQRSVPHMEGPTFLSYSPDGAKIVTGGLEGLIKIHSTSDPSAEPKLLDQDFGMINEVKFLENSILVGCEDGAISKLNSKTLQFEEFFCRTNLPVRQLLSYSSLFTAIMSDDLNIKLVSNTDASIGSLEVAKKNVIALTACKKEKIFGLDSDGNLIIWNTKDLKQATYPIIQTLPKIGQSGTRLDSGDICRIDCSPKGDIVALPDNDRQVLIIDTQNYTTLKILPKELRPYSVVKFSPNGKYLATVTKTPDLKIYKCDDWSIIKEIQLDYEIVDLSWNPKSNQLGFTDWEGGLSTVDDVIDISEELISPIANITLDEISPNGDLKDEDNKMDFDNDIDIDNDLDNISLNDDGISLNSELDRSPSPQPEDGHYQIKSSFVPGSFVSTPTNQSILHFNTQGYIRLSNQEPSTISVNYFDTTTNQNVNLTNRSNYNIGYLNEYGFLLVKTEYAENDPSSIYFQTTTLVGDQIKWNLNFDSKVNIVGCCLTQLGPLIITDDCRLHWFSKSGQELLIQTSHHQNFVSCASKDEKIFLLYADNYQYKFVVLEAFNQEHIKTLVPLTDVAIPVTDNVEWIGLSDEGLPMMFTSDGSFLVYHQDAQSQPGFWYPVLDIPYNKKIPFHYPIGGSLGQVYLVSVDRQDNWILSPSIIQETWSIPLVILQTKDKESAGYDSELVEKRIIIDLLKSLPTLNFDQDQLLQETLLDHDKLLIKYIYHTAKTNQPDVKTLDLCKNLTKPEDIQNVIKLVRSLQNAGLVQKLENYLEEYEDNLIQARVNSNGKRIGEFNNGGNISKYSR</sequence>
<gene>
    <name evidence="3" type="ORF">CONCODRAFT_18208</name>
</gene>
<dbReference type="SUPFAM" id="SSF50978">
    <property type="entry name" value="WD40 repeat-like"/>
    <property type="match status" value="1"/>
</dbReference>
<dbReference type="PANTHER" id="PTHR19932">
    <property type="entry name" value="WD REPEAT AND HMG-BOX DNA BINDING PROTEIN"/>
    <property type="match status" value="1"/>
</dbReference>